<keyword evidence="5" id="KW-1185">Reference proteome</keyword>
<comment type="similarity">
    <text evidence="2">Belongs to the peptidase M13 family.</text>
</comment>
<evidence type="ECO:0000256" key="2">
    <source>
        <dbReference type="ARBA" id="ARBA00007357"/>
    </source>
</evidence>
<dbReference type="GO" id="GO:0005886">
    <property type="term" value="C:plasma membrane"/>
    <property type="evidence" value="ECO:0007669"/>
    <property type="project" value="UniProtKB-SubCell"/>
</dbReference>
<organism evidence="4 5">
    <name type="scientific">Rhynchophorus ferrugineus</name>
    <name type="common">Red palm weevil</name>
    <name type="synonym">Curculio ferrugineus</name>
    <dbReference type="NCBI Taxonomy" id="354439"/>
    <lineage>
        <taxon>Eukaryota</taxon>
        <taxon>Metazoa</taxon>
        <taxon>Ecdysozoa</taxon>
        <taxon>Arthropoda</taxon>
        <taxon>Hexapoda</taxon>
        <taxon>Insecta</taxon>
        <taxon>Pterygota</taxon>
        <taxon>Neoptera</taxon>
        <taxon>Endopterygota</taxon>
        <taxon>Coleoptera</taxon>
        <taxon>Polyphaga</taxon>
        <taxon>Cucujiformia</taxon>
        <taxon>Curculionidae</taxon>
        <taxon>Dryophthorinae</taxon>
        <taxon>Rhynchophorus</taxon>
    </lineage>
</organism>
<gene>
    <name evidence="4" type="ORF">GWI33_012070</name>
</gene>
<reference evidence="4" key="1">
    <citation type="submission" date="2020-08" db="EMBL/GenBank/DDBJ databases">
        <title>Genome sequencing and assembly of the red palm weevil Rhynchophorus ferrugineus.</title>
        <authorList>
            <person name="Dias G.B."/>
            <person name="Bergman C.M."/>
            <person name="Manee M."/>
        </authorList>
    </citation>
    <scope>NUCLEOTIDE SEQUENCE</scope>
    <source>
        <strain evidence="4">AA-2017</strain>
        <tissue evidence="4">Whole larva</tissue>
    </source>
</reference>
<dbReference type="SUPFAM" id="SSF55486">
    <property type="entry name" value="Metalloproteases ('zincins'), catalytic domain"/>
    <property type="match status" value="1"/>
</dbReference>
<dbReference type="PANTHER" id="PTHR11733">
    <property type="entry name" value="ZINC METALLOPROTEASE FAMILY M13 NEPRILYSIN-RELATED"/>
    <property type="match status" value="1"/>
</dbReference>
<dbReference type="EMBL" id="JAACXV010011042">
    <property type="protein sequence ID" value="KAF7275221.1"/>
    <property type="molecule type" value="Genomic_DNA"/>
</dbReference>
<dbReference type="GO" id="GO:0004222">
    <property type="term" value="F:metalloendopeptidase activity"/>
    <property type="evidence" value="ECO:0007669"/>
    <property type="project" value="InterPro"/>
</dbReference>
<name>A0A834MB56_RHYFE</name>
<accession>A0A834MB56</accession>
<comment type="subcellular location">
    <subcellularLocation>
        <location evidence="1">Cell membrane</location>
        <topology evidence="1">Single-pass type II membrane protein</topology>
    </subcellularLocation>
</comment>
<proteinExistence type="inferred from homology"/>
<dbReference type="PANTHER" id="PTHR11733:SF133">
    <property type="entry name" value="PHOSPHATE-REGULATING NEUTRAL ENDOPEPTIDASE PHEX"/>
    <property type="match status" value="1"/>
</dbReference>
<dbReference type="PROSITE" id="PS51885">
    <property type="entry name" value="NEPRILYSIN"/>
    <property type="match status" value="1"/>
</dbReference>
<dbReference type="AlphaFoldDB" id="A0A834MB56"/>
<dbReference type="GO" id="GO:0016485">
    <property type="term" value="P:protein processing"/>
    <property type="evidence" value="ECO:0007669"/>
    <property type="project" value="TreeGrafter"/>
</dbReference>
<sequence>GVLLTLQLNANFSLPEGEGGEEETRKVTFDELQLLTDNNVKSPMPKFWINYVESIFENTNVTLDPAVDFLYTTETEMGYMWSVLEYISEQSSVDLELYLWWASVYSMIINTSSDIAEYMLTEASLMYAGSDDSVYSRSRSLDCCDLVNTYMGWAVSYAMADKSFTNSTKPKVEKMISDIKDAFVQHVRNLKWMDDYTKQVTLEKSKEMLSFVGYPDWLLKNGSVDRKYEGLEINSTTYLDNMVNSIILYTTQSLTSLRNANPRDWSTEAIIVNAYNSFMDNAISTYPA</sequence>
<evidence type="ECO:0000313" key="4">
    <source>
        <dbReference type="EMBL" id="KAF7275221.1"/>
    </source>
</evidence>
<feature type="non-terminal residue" evidence="4">
    <location>
        <position position="1"/>
    </location>
</feature>
<evidence type="ECO:0000313" key="5">
    <source>
        <dbReference type="Proteomes" id="UP000625711"/>
    </source>
</evidence>
<dbReference type="InterPro" id="IPR008753">
    <property type="entry name" value="Peptidase_M13_N"/>
</dbReference>
<dbReference type="Pfam" id="PF05649">
    <property type="entry name" value="Peptidase_M13_N"/>
    <property type="match status" value="1"/>
</dbReference>
<evidence type="ECO:0000256" key="1">
    <source>
        <dbReference type="ARBA" id="ARBA00004401"/>
    </source>
</evidence>
<evidence type="ECO:0000259" key="3">
    <source>
        <dbReference type="Pfam" id="PF05649"/>
    </source>
</evidence>
<protein>
    <recommendedName>
        <fullName evidence="3">Peptidase M13 N-terminal domain-containing protein</fullName>
    </recommendedName>
</protein>
<feature type="domain" description="Peptidase M13 N-terminal" evidence="3">
    <location>
        <begin position="12"/>
        <end position="215"/>
    </location>
</feature>
<dbReference type="OrthoDB" id="6475849at2759"/>
<dbReference type="Gene3D" id="3.40.390.10">
    <property type="entry name" value="Collagenase (Catalytic Domain)"/>
    <property type="match status" value="1"/>
</dbReference>
<dbReference type="Gene3D" id="1.10.1380.10">
    <property type="entry name" value="Neutral endopeptidase , domain2"/>
    <property type="match status" value="1"/>
</dbReference>
<dbReference type="InterPro" id="IPR000718">
    <property type="entry name" value="Peptidase_M13"/>
</dbReference>
<comment type="caution">
    <text evidence="4">The sequence shown here is derived from an EMBL/GenBank/DDBJ whole genome shotgun (WGS) entry which is preliminary data.</text>
</comment>
<dbReference type="InterPro" id="IPR024079">
    <property type="entry name" value="MetalloPept_cat_dom_sf"/>
</dbReference>
<dbReference type="InterPro" id="IPR042089">
    <property type="entry name" value="Peptidase_M13_dom_2"/>
</dbReference>
<dbReference type="Proteomes" id="UP000625711">
    <property type="component" value="Unassembled WGS sequence"/>
</dbReference>